<proteinExistence type="predicted"/>
<feature type="transmembrane region" description="Helical" evidence="1">
    <location>
        <begin position="71"/>
        <end position="88"/>
    </location>
</feature>
<sequence length="141" mass="14665">MLTRENLVILGSLALLFALLLVGLPLLEDATGLSINDYPLPAFLLFVGLAIVLPQLSLARTDAEASPRTRIRFAVIATGLFALLFTGGTYPEAALEAPLENLESLQGLVILVIGAGAFLGLVGYEFVAGFGSQSSDGDSSA</sequence>
<keyword evidence="3" id="KW-1185">Reference proteome</keyword>
<name>A0A202E6S2_9EURY</name>
<feature type="transmembrane region" description="Helical" evidence="1">
    <location>
        <begin position="108"/>
        <end position="127"/>
    </location>
</feature>
<keyword evidence="1" id="KW-0472">Membrane</keyword>
<feature type="transmembrane region" description="Helical" evidence="1">
    <location>
        <begin position="7"/>
        <end position="26"/>
    </location>
</feature>
<gene>
    <name evidence="2" type="ORF">B2G88_16125</name>
</gene>
<dbReference type="AlphaFoldDB" id="A0A202E6S2"/>
<feature type="transmembrane region" description="Helical" evidence="1">
    <location>
        <begin position="38"/>
        <end position="59"/>
    </location>
</feature>
<dbReference type="Proteomes" id="UP000196084">
    <property type="component" value="Unassembled WGS sequence"/>
</dbReference>
<dbReference type="OrthoDB" id="201480at2157"/>
<keyword evidence="1" id="KW-0812">Transmembrane</keyword>
<comment type="caution">
    <text evidence="2">The sequence shown here is derived from an EMBL/GenBank/DDBJ whole genome shotgun (WGS) entry which is preliminary data.</text>
</comment>
<accession>A0A202E6S2</accession>
<evidence type="ECO:0000313" key="2">
    <source>
        <dbReference type="EMBL" id="OVE83937.1"/>
    </source>
</evidence>
<evidence type="ECO:0000313" key="3">
    <source>
        <dbReference type="Proteomes" id="UP000196084"/>
    </source>
</evidence>
<evidence type="ECO:0000256" key="1">
    <source>
        <dbReference type="SAM" id="Phobius"/>
    </source>
</evidence>
<keyword evidence="1" id="KW-1133">Transmembrane helix</keyword>
<protein>
    <submittedName>
        <fullName evidence="2">Uncharacterized protein</fullName>
    </submittedName>
</protein>
<organism evidence="2 3">
    <name type="scientific">Natronolimnobius baerhuensis</name>
    <dbReference type="NCBI Taxonomy" id="253108"/>
    <lineage>
        <taxon>Archaea</taxon>
        <taxon>Methanobacteriati</taxon>
        <taxon>Methanobacteriota</taxon>
        <taxon>Stenosarchaea group</taxon>
        <taxon>Halobacteria</taxon>
        <taxon>Halobacteriales</taxon>
        <taxon>Natrialbaceae</taxon>
        <taxon>Natronolimnobius</taxon>
    </lineage>
</organism>
<dbReference type="RefSeq" id="WP_087715327.1">
    <property type="nucleotide sequence ID" value="NZ_MWPH01000003.1"/>
</dbReference>
<reference evidence="2 3" key="1">
    <citation type="submission" date="2017-02" db="EMBL/GenBank/DDBJ databases">
        <title>Natronthermophilus aegyptiacus gen. nov.,sp. nov., an aerobic, extremely halophilic alkalithermophilic archaeon isolated from the athalassohaline Wadi An Natrun, Egypt.</title>
        <authorList>
            <person name="Zhao B."/>
        </authorList>
    </citation>
    <scope>NUCLEOTIDE SEQUENCE [LARGE SCALE GENOMIC DNA]</scope>
    <source>
        <strain evidence="2 3">CGMCC 1.3597</strain>
    </source>
</reference>
<dbReference type="EMBL" id="MWPH01000003">
    <property type="protein sequence ID" value="OVE83937.1"/>
    <property type="molecule type" value="Genomic_DNA"/>
</dbReference>